<keyword evidence="4" id="KW-0238">DNA-binding</keyword>
<evidence type="ECO:0000313" key="7">
    <source>
        <dbReference type="EMBL" id="MFD0899244.1"/>
    </source>
</evidence>
<name>A0ABW3EIE6_9ACTN</name>
<proteinExistence type="inferred from homology"/>
<evidence type="ECO:0000259" key="6">
    <source>
        <dbReference type="SMART" id="SM00421"/>
    </source>
</evidence>
<evidence type="ECO:0000256" key="5">
    <source>
        <dbReference type="ARBA" id="ARBA00023163"/>
    </source>
</evidence>
<keyword evidence="2" id="KW-0805">Transcription regulation</keyword>
<keyword evidence="3" id="KW-0731">Sigma factor</keyword>
<evidence type="ECO:0000256" key="3">
    <source>
        <dbReference type="ARBA" id="ARBA00023082"/>
    </source>
</evidence>
<dbReference type="InterPro" id="IPR013324">
    <property type="entry name" value="RNA_pol_sigma_r3/r4-like"/>
</dbReference>
<evidence type="ECO:0000256" key="1">
    <source>
        <dbReference type="ARBA" id="ARBA00010641"/>
    </source>
</evidence>
<dbReference type="InterPro" id="IPR039425">
    <property type="entry name" value="RNA_pol_sigma-70-like"/>
</dbReference>
<dbReference type="InterPro" id="IPR014284">
    <property type="entry name" value="RNA_pol_sigma-70_dom"/>
</dbReference>
<dbReference type="SUPFAM" id="SSF88659">
    <property type="entry name" value="Sigma3 and sigma4 domains of RNA polymerase sigma factors"/>
    <property type="match status" value="1"/>
</dbReference>
<dbReference type="Proteomes" id="UP001596972">
    <property type="component" value="Unassembled WGS sequence"/>
</dbReference>
<feature type="domain" description="HTH luxR-type" evidence="6">
    <location>
        <begin position="102"/>
        <end position="159"/>
    </location>
</feature>
<dbReference type="RefSeq" id="WP_378296065.1">
    <property type="nucleotide sequence ID" value="NZ_JBHTJA010000002.1"/>
</dbReference>
<evidence type="ECO:0000256" key="4">
    <source>
        <dbReference type="ARBA" id="ARBA00023125"/>
    </source>
</evidence>
<dbReference type="Pfam" id="PF08281">
    <property type="entry name" value="Sigma70_r4_2"/>
    <property type="match status" value="1"/>
</dbReference>
<dbReference type="Gene3D" id="1.10.10.10">
    <property type="entry name" value="Winged helix-like DNA-binding domain superfamily/Winged helix DNA-binding domain"/>
    <property type="match status" value="1"/>
</dbReference>
<dbReference type="InterPro" id="IPR000792">
    <property type="entry name" value="Tscrpt_reg_LuxR_C"/>
</dbReference>
<dbReference type="EMBL" id="JBHTJA010000002">
    <property type="protein sequence ID" value="MFD0899244.1"/>
    <property type="molecule type" value="Genomic_DNA"/>
</dbReference>
<comment type="similarity">
    <text evidence="1">Belongs to the sigma-70 factor family. ECF subfamily.</text>
</comment>
<dbReference type="PANTHER" id="PTHR43133:SF8">
    <property type="entry name" value="RNA POLYMERASE SIGMA FACTOR HI_1459-RELATED"/>
    <property type="match status" value="1"/>
</dbReference>
<protein>
    <submittedName>
        <fullName evidence="7">Sigma-70 family RNA polymerase sigma factor</fullName>
    </submittedName>
</protein>
<dbReference type="InterPro" id="IPR036388">
    <property type="entry name" value="WH-like_DNA-bd_sf"/>
</dbReference>
<dbReference type="InterPro" id="IPR013249">
    <property type="entry name" value="RNA_pol_sigma70_r4_t2"/>
</dbReference>
<reference evidence="8" key="1">
    <citation type="journal article" date="2019" name="Int. J. Syst. Evol. Microbiol.">
        <title>The Global Catalogue of Microorganisms (GCM) 10K type strain sequencing project: providing services to taxonomists for standard genome sequencing and annotation.</title>
        <authorList>
            <consortium name="The Broad Institute Genomics Platform"/>
            <consortium name="The Broad Institute Genome Sequencing Center for Infectious Disease"/>
            <person name="Wu L."/>
            <person name="Ma J."/>
        </authorList>
    </citation>
    <scope>NUCLEOTIDE SEQUENCE [LARGE SCALE GENOMIC DNA]</scope>
    <source>
        <strain evidence="8">JCM 31202</strain>
    </source>
</reference>
<keyword evidence="5" id="KW-0804">Transcription</keyword>
<evidence type="ECO:0000256" key="2">
    <source>
        <dbReference type="ARBA" id="ARBA00023015"/>
    </source>
</evidence>
<dbReference type="InterPro" id="IPR007627">
    <property type="entry name" value="RNA_pol_sigma70_r2"/>
</dbReference>
<dbReference type="InterPro" id="IPR013325">
    <property type="entry name" value="RNA_pol_sigma_r2"/>
</dbReference>
<accession>A0ABW3EIE6</accession>
<keyword evidence="8" id="KW-1185">Reference proteome</keyword>
<dbReference type="Gene3D" id="1.10.1740.10">
    <property type="match status" value="1"/>
</dbReference>
<comment type="caution">
    <text evidence="7">The sequence shown here is derived from an EMBL/GenBank/DDBJ whole genome shotgun (WGS) entry which is preliminary data.</text>
</comment>
<dbReference type="Pfam" id="PF04542">
    <property type="entry name" value="Sigma70_r2"/>
    <property type="match status" value="1"/>
</dbReference>
<organism evidence="7 8">
    <name type="scientific">Actinomadura sediminis</name>
    <dbReference type="NCBI Taxonomy" id="1038904"/>
    <lineage>
        <taxon>Bacteria</taxon>
        <taxon>Bacillati</taxon>
        <taxon>Actinomycetota</taxon>
        <taxon>Actinomycetes</taxon>
        <taxon>Streptosporangiales</taxon>
        <taxon>Thermomonosporaceae</taxon>
        <taxon>Actinomadura</taxon>
    </lineage>
</organism>
<dbReference type="NCBIfam" id="TIGR02937">
    <property type="entry name" value="sigma70-ECF"/>
    <property type="match status" value="1"/>
</dbReference>
<dbReference type="SMART" id="SM00421">
    <property type="entry name" value="HTH_LUXR"/>
    <property type="match status" value="1"/>
</dbReference>
<evidence type="ECO:0000313" key="8">
    <source>
        <dbReference type="Proteomes" id="UP001596972"/>
    </source>
</evidence>
<dbReference type="PANTHER" id="PTHR43133">
    <property type="entry name" value="RNA POLYMERASE ECF-TYPE SIGMA FACTO"/>
    <property type="match status" value="1"/>
</dbReference>
<sequence length="160" mass="18543">MHSEFGNCFEQDFPRLVGFLMTLGAGQCAAEDAAQTAYAEAFARWDEIDRPRAWVRTVAIRSLYRDRRAAQASDESLRWLNTKACDDHAERVAERDVVLAALRTLPPRQREVMAWTIDGFKPEQIALELRTTPENVRKSLQRARERLKNLLETQAERRRK</sequence>
<gene>
    <name evidence="7" type="ORF">ACFQ11_02470</name>
</gene>
<dbReference type="SUPFAM" id="SSF88946">
    <property type="entry name" value="Sigma2 domain of RNA polymerase sigma factors"/>
    <property type="match status" value="1"/>
</dbReference>